<keyword evidence="5" id="KW-0732">Signal</keyword>
<dbReference type="Ensembl" id="ENSCSET00000003197.1">
    <property type="protein sequence ID" value="ENSCSEP00000003152.1"/>
    <property type="gene ID" value="ENSCSEG00000002069.1"/>
</dbReference>
<evidence type="ECO:0000256" key="4">
    <source>
        <dbReference type="SAM" id="Coils"/>
    </source>
</evidence>
<feature type="chain" id="PRO_5018298002" evidence="5">
    <location>
        <begin position="18"/>
        <end position="459"/>
    </location>
</feature>
<evidence type="ECO:0000256" key="1">
    <source>
        <dbReference type="ARBA" id="ARBA00004613"/>
    </source>
</evidence>
<dbReference type="GO" id="GO:0005615">
    <property type="term" value="C:extracellular space"/>
    <property type="evidence" value="ECO:0007669"/>
    <property type="project" value="TreeGrafter"/>
</dbReference>
<comment type="subcellular location">
    <subcellularLocation>
        <location evidence="1">Secreted</location>
    </subcellularLocation>
</comment>
<dbReference type="Pfam" id="PF02191">
    <property type="entry name" value="OLF"/>
    <property type="match status" value="1"/>
</dbReference>
<dbReference type="OMA" id="LEECYLY"/>
<evidence type="ECO:0000256" key="5">
    <source>
        <dbReference type="SAM" id="SignalP"/>
    </source>
</evidence>
<feature type="coiled-coil region" evidence="4">
    <location>
        <begin position="59"/>
        <end position="117"/>
    </location>
</feature>
<reference evidence="7 8" key="1">
    <citation type="journal article" date="2014" name="Nat. Genet.">
        <title>Whole-genome sequence of a flatfish provides insights into ZW sex chromosome evolution and adaptation to a benthic lifestyle.</title>
        <authorList>
            <person name="Chen S."/>
            <person name="Zhang G."/>
            <person name="Shao C."/>
            <person name="Huang Q."/>
            <person name="Liu G."/>
            <person name="Zhang P."/>
            <person name="Song W."/>
            <person name="An N."/>
            <person name="Chalopin D."/>
            <person name="Volff J.N."/>
            <person name="Hong Y."/>
            <person name="Li Q."/>
            <person name="Sha Z."/>
            <person name="Zhou H."/>
            <person name="Xie M."/>
            <person name="Yu Q."/>
            <person name="Liu Y."/>
            <person name="Xiang H."/>
            <person name="Wang N."/>
            <person name="Wu K."/>
            <person name="Yang C."/>
            <person name="Zhou Q."/>
            <person name="Liao X."/>
            <person name="Yang L."/>
            <person name="Hu Q."/>
            <person name="Zhang J."/>
            <person name="Meng L."/>
            <person name="Jin L."/>
            <person name="Tian Y."/>
            <person name="Lian J."/>
            <person name="Yang J."/>
            <person name="Miao G."/>
            <person name="Liu S."/>
            <person name="Liang Z."/>
            <person name="Yan F."/>
            <person name="Li Y."/>
            <person name="Sun B."/>
            <person name="Zhang H."/>
            <person name="Zhang J."/>
            <person name="Zhu Y."/>
            <person name="Du M."/>
            <person name="Zhao Y."/>
            <person name="Schartl M."/>
            <person name="Tang Q."/>
            <person name="Wang J."/>
        </authorList>
    </citation>
    <scope>NUCLEOTIDE SEQUENCE</scope>
</reference>
<dbReference type="GO" id="GO:0007165">
    <property type="term" value="P:signal transduction"/>
    <property type="evidence" value="ECO:0007669"/>
    <property type="project" value="TreeGrafter"/>
</dbReference>
<dbReference type="SMART" id="SM00284">
    <property type="entry name" value="OLF"/>
    <property type="match status" value="1"/>
</dbReference>
<accession>A0A3P8UL84</accession>
<dbReference type="PANTHER" id="PTHR23192:SF68">
    <property type="entry name" value="OLFACTOMEDIN-4-LIKE"/>
    <property type="match status" value="1"/>
</dbReference>
<evidence type="ECO:0000259" key="6">
    <source>
        <dbReference type="PROSITE" id="PS51132"/>
    </source>
</evidence>
<reference evidence="7" key="2">
    <citation type="submission" date="2025-08" db="UniProtKB">
        <authorList>
            <consortium name="Ensembl"/>
        </authorList>
    </citation>
    <scope>IDENTIFICATION</scope>
</reference>
<sequence length="459" mass="52049">MLLVIVPLWALLAVTEQSPSVESCMCEWTNSERPFPFDQLNMVEATASKCNSEMPLKKSQALEAMLSGLERRLLQLLEDVSKLEKEKDEGLYGVLSLQVIENEMKDINQLTDNLNSTTQGHRRLTLETSQQVREMKAVMEQLETYDKLHVVKTESSNTRLRRDLENCRNEIHPEVQPTHPYQGHCPHGVFTNISGPRVTTAGEYPGSYKYGAWGQDPKPEVGKESWYWLVMLTSSNAFGHYVRLYSSLSSLIVGVSTPGNVMIHTTNPTTNTIQGPNVVLYNGALYYNCYNKGAVCRFNMTSKTISILQLPQGTRFNSKANFCYLDECYPYTDLDLATDESGVWVVYTTTQDLGNLVLAKLDEGEEPTIRQTWHTSLYKLGVTNTFMTCGVLYATRFVDKDREEIFYSFDTATGIEEFNLGIFLKKMAPNLNSLNYSPVDQMLHAYCNSQMVSYKVLFE</sequence>
<keyword evidence="4" id="KW-0175">Coiled coil</keyword>
<evidence type="ECO:0000256" key="3">
    <source>
        <dbReference type="PROSITE-ProRule" id="PRU00446"/>
    </source>
</evidence>
<keyword evidence="2" id="KW-0964">Secreted</keyword>
<comment type="caution">
    <text evidence="3">Lacks conserved residue(s) required for the propagation of feature annotation.</text>
</comment>
<reference evidence="7" key="3">
    <citation type="submission" date="2025-09" db="UniProtKB">
        <authorList>
            <consortium name="Ensembl"/>
        </authorList>
    </citation>
    <scope>IDENTIFICATION</scope>
</reference>
<dbReference type="InterPro" id="IPR003112">
    <property type="entry name" value="Olfac-like_dom"/>
</dbReference>
<dbReference type="KEGG" id="csem:103379925"/>
<dbReference type="PANTHER" id="PTHR23192">
    <property type="entry name" value="OLFACTOMEDIN-RELATED"/>
    <property type="match status" value="1"/>
</dbReference>
<dbReference type="PROSITE" id="PS51132">
    <property type="entry name" value="OLF"/>
    <property type="match status" value="1"/>
</dbReference>
<name>A0A3P8UL84_CYNSE</name>
<protein>
    <submittedName>
        <fullName evidence="7">Olfactomedin-4-like</fullName>
    </submittedName>
</protein>
<organism evidence="7 8">
    <name type="scientific">Cynoglossus semilaevis</name>
    <name type="common">Tongue sole</name>
    <dbReference type="NCBI Taxonomy" id="244447"/>
    <lineage>
        <taxon>Eukaryota</taxon>
        <taxon>Metazoa</taxon>
        <taxon>Chordata</taxon>
        <taxon>Craniata</taxon>
        <taxon>Vertebrata</taxon>
        <taxon>Euteleostomi</taxon>
        <taxon>Actinopterygii</taxon>
        <taxon>Neopterygii</taxon>
        <taxon>Teleostei</taxon>
        <taxon>Neoteleostei</taxon>
        <taxon>Acanthomorphata</taxon>
        <taxon>Carangaria</taxon>
        <taxon>Pleuronectiformes</taxon>
        <taxon>Pleuronectoidei</taxon>
        <taxon>Cynoglossidae</taxon>
        <taxon>Cynoglossinae</taxon>
        <taxon>Cynoglossus</taxon>
    </lineage>
</organism>
<dbReference type="GeneTree" id="ENSGT00940000165415"/>
<feature type="domain" description="Olfactomedin-like" evidence="6">
    <location>
        <begin position="184"/>
        <end position="459"/>
    </location>
</feature>
<feature type="signal peptide" evidence="5">
    <location>
        <begin position="1"/>
        <end position="17"/>
    </location>
</feature>
<dbReference type="RefSeq" id="XP_008309868.1">
    <property type="nucleotide sequence ID" value="XM_008311646.3"/>
</dbReference>
<proteinExistence type="predicted"/>
<evidence type="ECO:0000313" key="8">
    <source>
        <dbReference type="Proteomes" id="UP000265120"/>
    </source>
</evidence>
<dbReference type="GeneID" id="103379925"/>
<keyword evidence="8" id="KW-1185">Reference proteome</keyword>
<dbReference type="InterPro" id="IPR050605">
    <property type="entry name" value="Olfactomedin-like_domain"/>
</dbReference>
<evidence type="ECO:0000313" key="7">
    <source>
        <dbReference type="Ensembl" id="ENSCSEP00000003152.1"/>
    </source>
</evidence>
<dbReference type="InParanoid" id="A0A3P8UL84"/>
<evidence type="ECO:0000256" key="2">
    <source>
        <dbReference type="ARBA" id="ARBA00022525"/>
    </source>
</evidence>
<dbReference type="AlphaFoldDB" id="A0A3P8UL84"/>
<dbReference type="OrthoDB" id="8626508at2759"/>
<dbReference type="Proteomes" id="UP000265120">
    <property type="component" value="Chromosome 6"/>
</dbReference>